<reference evidence="8 9" key="1">
    <citation type="journal article" date="2005" name="Int. J. Syst. Evol. Microbiol.">
        <title>Bacillus litoralis sp. nov., isolated from a tidal flat of the Yellow Sea in Korea.</title>
        <authorList>
            <person name="Yoon J.H."/>
            <person name="Oh T.K."/>
        </authorList>
    </citation>
    <scope>NUCLEOTIDE SEQUENCE [LARGE SCALE GENOMIC DNA]</scope>
    <source>
        <strain evidence="8 9">SW-211</strain>
    </source>
</reference>
<dbReference type="InterPro" id="IPR050437">
    <property type="entry name" value="Ribos_protein_bS1-like"/>
</dbReference>
<sequence>MVEELNNVHVETPEVGDILKGIVTKVEEKQVIVEIENCKHTGIIPISELSSLHVEKASDVTSENDQLELKVLKVEDEALVLSKRAVDAEKAWDALEQKFESKEVFDAEVKDVVKGGLVVDLGVRGFIPASLVEAHYVEDFSDYMNKTLSLIVVELDREKNRVILSHRAVIEQQQTQKKSVLLESVKVGTTIEGTVQRLTDFGAFVDIGGIDGLVHISQLSHNHIEKPSDVVEEGQKVSVKVLAVDRDNERISLSIKETLPGPWSNITDKVKTGDVLEGAVKRLVSFGAFVEIFPGVEGLVHISQISHKHIATPQEVLDVNQTVKVKVLDVNESEQRISLSIRELEESPNASAEDVSNYQAQEESSSGFQLGEMIGDQLKKLK</sequence>
<dbReference type="GO" id="GO:1990904">
    <property type="term" value="C:ribonucleoprotein complex"/>
    <property type="evidence" value="ECO:0007669"/>
    <property type="project" value="UniProtKB-KW"/>
</dbReference>
<evidence type="ECO:0000256" key="4">
    <source>
        <dbReference type="ARBA" id="ARBA00022980"/>
    </source>
</evidence>
<dbReference type="GO" id="GO:0003735">
    <property type="term" value="F:structural constituent of ribosome"/>
    <property type="evidence" value="ECO:0007669"/>
    <property type="project" value="TreeGrafter"/>
</dbReference>
<dbReference type="PANTHER" id="PTHR10724:SF7">
    <property type="entry name" value="SMALL RIBOSOMAL SUBUNIT PROTEIN BS1C"/>
    <property type="match status" value="1"/>
</dbReference>
<dbReference type="PROSITE" id="PS50126">
    <property type="entry name" value="S1"/>
    <property type="match status" value="4"/>
</dbReference>
<dbReference type="Pfam" id="PF00575">
    <property type="entry name" value="S1"/>
    <property type="match status" value="4"/>
</dbReference>
<dbReference type="FunFam" id="2.40.50.140:FF:000114">
    <property type="entry name" value="30S ribosomal protein S1"/>
    <property type="match status" value="1"/>
</dbReference>
<dbReference type="NCBIfam" id="NF005208">
    <property type="entry name" value="PRK06676.1"/>
    <property type="match status" value="1"/>
</dbReference>
<dbReference type="GO" id="GO:0003729">
    <property type="term" value="F:mRNA binding"/>
    <property type="evidence" value="ECO:0007669"/>
    <property type="project" value="UniProtKB-ARBA"/>
</dbReference>
<evidence type="ECO:0000259" key="7">
    <source>
        <dbReference type="PROSITE" id="PS50126"/>
    </source>
</evidence>
<dbReference type="InterPro" id="IPR035104">
    <property type="entry name" value="Ribosomal_protein_S1-like"/>
</dbReference>
<feature type="domain" description="S1 motif" evidence="7">
    <location>
        <begin position="273"/>
        <end position="342"/>
    </location>
</feature>
<dbReference type="CDD" id="cd04465">
    <property type="entry name" value="S1_RPS1_repeat_ec2_hs2"/>
    <property type="match status" value="1"/>
</dbReference>
<evidence type="ECO:0000256" key="3">
    <source>
        <dbReference type="ARBA" id="ARBA00022884"/>
    </source>
</evidence>
<dbReference type="InterPro" id="IPR003029">
    <property type="entry name" value="S1_domain"/>
</dbReference>
<name>A0A5C6W5P8_9BACI</name>
<comment type="similarity">
    <text evidence="1">Belongs to the bacterial ribosomal protein bS1 family.</text>
</comment>
<keyword evidence="4 8" id="KW-0689">Ribosomal protein</keyword>
<dbReference type="CDD" id="cd05687">
    <property type="entry name" value="S1_RPS1_repeat_ec1_hs1"/>
    <property type="match status" value="1"/>
</dbReference>
<feature type="domain" description="S1 motif" evidence="7">
    <location>
        <begin position="16"/>
        <end position="84"/>
    </location>
</feature>
<feature type="compositionally biased region" description="Polar residues" evidence="6">
    <location>
        <begin position="348"/>
        <end position="368"/>
    </location>
</feature>
<gene>
    <name evidence="8" type="primary">rpsA</name>
    <name evidence="8" type="ORF">FS935_03690</name>
</gene>
<dbReference type="PANTHER" id="PTHR10724">
    <property type="entry name" value="30S RIBOSOMAL PROTEIN S1"/>
    <property type="match status" value="1"/>
</dbReference>
<dbReference type="EMBL" id="VOQF01000001">
    <property type="protein sequence ID" value="TXC93307.1"/>
    <property type="molecule type" value="Genomic_DNA"/>
</dbReference>
<protein>
    <submittedName>
        <fullName evidence="8">30S ribosomal protein S1</fullName>
    </submittedName>
</protein>
<dbReference type="Proteomes" id="UP000321363">
    <property type="component" value="Unassembled WGS sequence"/>
</dbReference>
<accession>A0A5C6W5P8</accession>
<dbReference type="OrthoDB" id="9804077at2"/>
<feature type="domain" description="S1 motif" evidence="7">
    <location>
        <begin position="102"/>
        <end position="167"/>
    </location>
</feature>
<dbReference type="FunFam" id="2.40.50.140:FF:000051">
    <property type="entry name" value="RNA-binding transcriptional accessory protein"/>
    <property type="match status" value="1"/>
</dbReference>
<dbReference type="GO" id="GO:0006412">
    <property type="term" value="P:translation"/>
    <property type="evidence" value="ECO:0007669"/>
    <property type="project" value="TreeGrafter"/>
</dbReference>
<evidence type="ECO:0000256" key="6">
    <source>
        <dbReference type="SAM" id="MobiDB-lite"/>
    </source>
</evidence>
<evidence type="ECO:0000256" key="2">
    <source>
        <dbReference type="ARBA" id="ARBA00022737"/>
    </source>
</evidence>
<keyword evidence="9" id="KW-1185">Reference proteome</keyword>
<comment type="caution">
    <text evidence="8">The sequence shown here is derived from an EMBL/GenBank/DDBJ whole genome shotgun (WGS) entry which is preliminary data.</text>
</comment>
<dbReference type="InterPro" id="IPR012340">
    <property type="entry name" value="NA-bd_OB-fold"/>
</dbReference>
<dbReference type="AlphaFoldDB" id="A0A5C6W5P8"/>
<dbReference type="PRINTS" id="PR00681">
    <property type="entry name" value="RIBOSOMALS1"/>
</dbReference>
<dbReference type="GO" id="GO:0005737">
    <property type="term" value="C:cytoplasm"/>
    <property type="evidence" value="ECO:0007669"/>
    <property type="project" value="UniProtKB-ARBA"/>
</dbReference>
<proteinExistence type="inferred from homology"/>
<keyword evidence="3" id="KW-0694">RNA-binding</keyword>
<evidence type="ECO:0000256" key="1">
    <source>
        <dbReference type="ARBA" id="ARBA00006767"/>
    </source>
</evidence>
<dbReference type="SMART" id="SM00316">
    <property type="entry name" value="S1"/>
    <property type="match status" value="4"/>
</dbReference>
<dbReference type="GO" id="GO:0005840">
    <property type="term" value="C:ribosome"/>
    <property type="evidence" value="ECO:0007669"/>
    <property type="project" value="UniProtKB-KW"/>
</dbReference>
<dbReference type="CDD" id="cd05688">
    <property type="entry name" value="S1_RPS1_repeat_ec3"/>
    <property type="match status" value="1"/>
</dbReference>
<keyword evidence="2" id="KW-0677">Repeat</keyword>
<evidence type="ECO:0000256" key="5">
    <source>
        <dbReference type="ARBA" id="ARBA00023274"/>
    </source>
</evidence>
<organism evidence="8 9">
    <name type="scientific">Metabacillus litoralis</name>
    <dbReference type="NCBI Taxonomy" id="152268"/>
    <lineage>
        <taxon>Bacteria</taxon>
        <taxon>Bacillati</taxon>
        <taxon>Bacillota</taxon>
        <taxon>Bacilli</taxon>
        <taxon>Bacillales</taxon>
        <taxon>Bacillaceae</taxon>
        <taxon>Metabacillus</taxon>
    </lineage>
</organism>
<dbReference type="SUPFAM" id="SSF50249">
    <property type="entry name" value="Nucleic acid-binding proteins"/>
    <property type="match status" value="4"/>
</dbReference>
<dbReference type="RefSeq" id="WP_146946165.1">
    <property type="nucleotide sequence ID" value="NZ_VOQF01000001.1"/>
</dbReference>
<feature type="region of interest" description="Disordered" evidence="6">
    <location>
        <begin position="345"/>
        <end position="382"/>
    </location>
</feature>
<evidence type="ECO:0000313" key="8">
    <source>
        <dbReference type="EMBL" id="TXC93307.1"/>
    </source>
</evidence>
<dbReference type="Gene3D" id="2.40.50.140">
    <property type="entry name" value="Nucleic acid-binding proteins"/>
    <property type="match status" value="4"/>
</dbReference>
<keyword evidence="5" id="KW-0687">Ribonucleoprotein</keyword>
<evidence type="ECO:0000313" key="9">
    <source>
        <dbReference type="Proteomes" id="UP000321363"/>
    </source>
</evidence>
<feature type="domain" description="S1 motif" evidence="7">
    <location>
        <begin position="188"/>
        <end position="256"/>
    </location>
</feature>